<dbReference type="GO" id="GO:0005737">
    <property type="term" value="C:cytoplasm"/>
    <property type="evidence" value="ECO:0007669"/>
    <property type="project" value="TreeGrafter"/>
</dbReference>
<dbReference type="SUPFAM" id="SSF57850">
    <property type="entry name" value="RING/U-box"/>
    <property type="match status" value="1"/>
</dbReference>
<evidence type="ECO:0000256" key="13">
    <source>
        <dbReference type="SAM" id="Phobius"/>
    </source>
</evidence>
<evidence type="ECO:0000256" key="10">
    <source>
        <dbReference type="ARBA" id="ARBA00023136"/>
    </source>
</evidence>
<feature type="compositionally biased region" description="Basic and acidic residues" evidence="12">
    <location>
        <begin position="695"/>
        <end position="714"/>
    </location>
</feature>
<feature type="compositionally biased region" description="Polar residues" evidence="12">
    <location>
        <begin position="588"/>
        <end position="597"/>
    </location>
</feature>
<keyword evidence="7 11" id="KW-0863">Zinc-finger</keyword>
<gene>
    <name evidence="16" type="primary">LOC113689080</name>
</gene>
<dbReference type="InterPro" id="IPR018957">
    <property type="entry name" value="Znf_C3HC4_RING-type"/>
</dbReference>
<evidence type="ECO:0000259" key="14">
    <source>
        <dbReference type="PROSITE" id="PS50089"/>
    </source>
</evidence>
<keyword evidence="15" id="KW-1185">Reference proteome</keyword>
<feature type="transmembrane region" description="Helical" evidence="13">
    <location>
        <begin position="30"/>
        <end position="51"/>
    </location>
</feature>
<name>A0A6P6SB46_COFAR</name>
<dbReference type="Proteomes" id="UP001652660">
    <property type="component" value="Chromosome 5c"/>
</dbReference>
<evidence type="ECO:0000256" key="12">
    <source>
        <dbReference type="SAM" id="MobiDB-lite"/>
    </source>
</evidence>
<feature type="compositionally biased region" description="Polar residues" evidence="12">
    <location>
        <begin position="821"/>
        <end position="839"/>
    </location>
</feature>
<dbReference type="Pfam" id="PF01697">
    <property type="entry name" value="Glyco_transf_92"/>
    <property type="match status" value="1"/>
</dbReference>
<proteinExistence type="inferred from homology"/>
<feature type="region of interest" description="Disordered" evidence="12">
    <location>
        <begin position="818"/>
        <end position="886"/>
    </location>
</feature>
<dbReference type="InterPro" id="IPR013083">
    <property type="entry name" value="Znf_RING/FYVE/PHD"/>
</dbReference>
<dbReference type="PROSITE" id="PS00518">
    <property type="entry name" value="ZF_RING_1"/>
    <property type="match status" value="1"/>
</dbReference>
<dbReference type="AlphaFoldDB" id="A0A6P6SB46"/>
<dbReference type="InterPro" id="IPR001841">
    <property type="entry name" value="Znf_RING"/>
</dbReference>
<keyword evidence="5 13" id="KW-0812">Transmembrane</keyword>
<evidence type="ECO:0000256" key="9">
    <source>
        <dbReference type="ARBA" id="ARBA00022989"/>
    </source>
</evidence>
<dbReference type="PANTHER" id="PTHR21461">
    <property type="entry name" value="GLYCOSYLTRANSFERASE FAMILY 92 PROTEIN"/>
    <property type="match status" value="1"/>
</dbReference>
<feature type="region of interest" description="Disordered" evidence="12">
    <location>
        <begin position="587"/>
        <end position="614"/>
    </location>
</feature>
<dbReference type="Gene3D" id="3.30.40.10">
    <property type="entry name" value="Zinc/RING finger domain, C3HC4 (zinc finger)"/>
    <property type="match status" value="1"/>
</dbReference>
<dbReference type="PROSITE" id="PS50089">
    <property type="entry name" value="ZF_RING_2"/>
    <property type="match status" value="1"/>
</dbReference>
<sequence>MVAGTALVGGLSSLKDRKKHSCLWLPRNTFFFFSLVLVFLSGFTFFHFFSLKRDEYFRPKLKSTLHIFPMEAVSGESSPATPAITIQSTVALPDQVLVFLKYPPSTPLFAKDDIRCIYLSSPNSTNNHHHHDQLELFPESVEDEHLDRQIVRCPHVPRGLVVSVSFKANGNFPIGPVYRWDSLAYEAMIDRDNTTVVFVKGFNLRSGRVYDPSKFKCVYGWDLSRPKSTLLSDAVSVAQEIVRCKTPRSILNGSHKNWHGNVSIKVSVRLVDRRKMLNSIARPETRLKPGPKVEKRHQLCICTMLRNQARFLREWVMYHAHIGVEHWFIYDNNSVDDIKDVIRSLIDDNYNVSRHVWPWIKSQEAGFAHCALRARDSCEWVGFIDVDEFFHLPSGLSLHDVLKNQSKSEEIVELRAACHNFGPSGLRKAPMEGVTVGYTCRMKSPERHKSIVKPEALNDTLINMVHHFHLNAGLRPANLAKNMLVINHYKYQVWEVFKQKFDRRVATYVSDWKQKRNGQSKDRTPGLGTSTVEPPDWTSRFCQVKDTGLRDRIIKTFADPRTGRLPWQKNISLNVNMVNEEVVVIKSPHQNSRNPPQKSKGVAQNGGDGKETLFSPRFRSVAAMAGWDEEALMMASIVVEDTPDRHFKQKKRPTLQSLKTPPTNSRRKRRGQRRSPSCLPVVALDLEDDETPTESETKKEMTESTTVRDKENKRSGSQSDAQSSINSSSSSAIPCIDRLREELSCAVCLEVCFEPSTTPCGHSFCKKCLRSAADKCGKKCPKCRQLISNGRSCTVNTVLWNTIQMLFPQEVEARKAAGALNSRQAQRQSPTRPNHTNARNRAVQALSSPESGNHSPSSRRGYQITRRQSVQPSRLSRRRNELPSQDQDAALALRLQREEFMGAFRGPDDEYRNSFAIARANLRAMASRAIRARGL</sequence>
<feature type="compositionally biased region" description="Low complexity" evidence="12">
    <location>
        <begin position="715"/>
        <end position="730"/>
    </location>
</feature>
<dbReference type="RefSeq" id="XP_027062712.1">
    <property type="nucleotide sequence ID" value="XM_027206911.2"/>
</dbReference>
<protein>
    <submittedName>
        <fullName evidence="16">Glycosyltransferase family 92 protein RCOM_0530710</fullName>
    </submittedName>
</protein>
<dbReference type="GeneID" id="113689080"/>
<evidence type="ECO:0000256" key="2">
    <source>
        <dbReference type="ARBA" id="ARBA00007647"/>
    </source>
</evidence>
<feature type="compositionally biased region" description="Polar residues" evidence="12">
    <location>
        <begin position="654"/>
        <end position="664"/>
    </location>
</feature>
<keyword evidence="8" id="KW-0862">Zinc</keyword>
<dbReference type="InterPro" id="IPR029044">
    <property type="entry name" value="Nucleotide-diphossugar_trans"/>
</dbReference>
<evidence type="ECO:0000313" key="16">
    <source>
        <dbReference type="RefSeq" id="XP_027062712.1"/>
    </source>
</evidence>
<dbReference type="GO" id="GO:0016757">
    <property type="term" value="F:glycosyltransferase activity"/>
    <property type="evidence" value="ECO:0007669"/>
    <property type="project" value="UniProtKB-KW"/>
</dbReference>
<dbReference type="OrthoDB" id="2526284at2759"/>
<keyword evidence="3" id="KW-0328">Glycosyltransferase</keyword>
<evidence type="ECO:0000313" key="15">
    <source>
        <dbReference type="Proteomes" id="UP001652660"/>
    </source>
</evidence>
<dbReference type="SMART" id="SM00184">
    <property type="entry name" value="RING"/>
    <property type="match status" value="1"/>
</dbReference>
<organism evidence="15 16">
    <name type="scientific">Coffea arabica</name>
    <name type="common">Arabian coffee</name>
    <dbReference type="NCBI Taxonomy" id="13443"/>
    <lineage>
        <taxon>Eukaryota</taxon>
        <taxon>Viridiplantae</taxon>
        <taxon>Streptophyta</taxon>
        <taxon>Embryophyta</taxon>
        <taxon>Tracheophyta</taxon>
        <taxon>Spermatophyta</taxon>
        <taxon>Magnoliopsida</taxon>
        <taxon>eudicotyledons</taxon>
        <taxon>Gunneridae</taxon>
        <taxon>Pentapetalae</taxon>
        <taxon>asterids</taxon>
        <taxon>lamiids</taxon>
        <taxon>Gentianales</taxon>
        <taxon>Rubiaceae</taxon>
        <taxon>Ixoroideae</taxon>
        <taxon>Gardenieae complex</taxon>
        <taxon>Bertiereae - Coffeeae clade</taxon>
        <taxon>Coffeeae</taxon>
        <taxon>Coffea</taxon>
    </lineage>
</organism>
<feature type="domain" description="RING-type" evidence="14">
    <location>
        <begin position="745"/>
        <end position="784"/>
    </location>
</feature>
<feature type="region of interest" description="Disordered" evidence="12">
    <location>
        <begin position="646"/>
        <end position="730"/>
    </location>
</feature>
<accession>A0A6P6SB46</accession>
<dbReference type="PANTHER" id="PTHR21461:SF55">
    <property type="entry name" value="GLYCOSYLTRANSFERASE FAMILY 92 PROTEIN"/>
    <property type="match status" value="1"/>
</dbReference>
<keyword evidence="4" id="KW-0808">Transferase</keyword>
<evidence type="ECO:0000256" key="11">
    <source>
        <dbReference type="PROSITE-ProRule" id="PRU00175"/>
    </source>
</evidence>
<dbReference type="GO" id="GO:0016020">
    <property type="term" value="C:membrane"/>
    <property type="evidence" value="ECO:0007669"/>
    <property type="project" value="UniProtKB-SubCell"/>
</dbReference>
<evidence type="ECO:0000256" key="8">
    <source>
        <dbReference type="ARBA" id="ARBA00022833"/>
    </source>
</evidence>
<evidence type="ECO:0000256" key="7">
    <source>
        <dbReference type="ARBA" id="ARBA00022771"/>
    </source>
</evidence>
<dbReference type="GO" id="GO:0008270">
    <property type="term" value="F:zinc ion binding"/>
    <property type="evidence" value="ECO:0007669"/>
    <property type="project" value="UniProtKB-KW"/>
</dbReference>
<comment type="similarity">
    <text evidence="2">Belongs to the glycosyltransferase 92 family.</text>
</comment>
<keyword evidence="10 13" id="KW-0472">Membrane</keyword>
<comment type="subcellular location">
    <subcellularLocation>
        <location evidence="1">Membrane</location>
        <topology evidence="1">Single-pass membrane protein</topology>
    </subcellularLocation>
</comment>
<evidence type="ECO:0000256" key="4">
    <source>
        <dbReference type="ARBA" id="ARBA00022679"/>
    </source>
</evidence>
<dbReference type="SUPFAM" id="SSF53448">
    <property type="entry name" value="Nucleotide-diphospho-sugar transferases"/>
    <property type="match status" value="1"/>
</dbReference>
<reference evidence="16" key="2">
    <citation type="submission" date="2025-08" db="UniProtKB">
        <authorList>
            <consortium name="RefSeq"/>
        </authorList>
    </citation>
    <scope>IDENTIFICATION</scope>
    <source>
        <tissue evidence="16">Leaves</tissue>
    </source>
</reference>
<evidence type="ECO:0000256" key="1">
    <source>
        <dbReference type="ARBA" id="ARBA00004167"/>
    </source>
</evidence>
<dbReference type="InterPro" id="IPR008166">
    <property type="entry name" value="Glyco_transf_92"/>
</dbReference>
<reference evidence="15" key="1">
    <citation type="journal article" date="2025" name="Foods">
        <title>Unveiling the Microbial Signatures of Arabica Coffee Cherries: Insights into Ripeness Specific Diversity, Functional Traits, and Implications for Quality and Safety.</title>
        <authorList>
            <consortium name="RefSeq"/>
            <person name="Tenea G.N."/>
            <person name="Cifuentes V."/>
            <person name="Reyes P."/>
            <person name="Cevallos-Vallejos M."/>
        </authorList>
    </citation>
    <scope>NUCLEOTIDE SEQUENCE [LARGE SCALE GENOMIC DNA]</scope>
</reference>
<dbReference type="Pfam" id="PF00097">
    <property type="entry name" value="zf-C3HC4"/>
    <property type="match status" value="1"/>
</dbReference>
<feature type="compositionally biased region" description="Low complexity" evidence="12">
    <location>
        <begin position="847"/>
        <end position="858"/>
    </location>
</feature>
<keyword evidence="9 13" id="KW-1133">Transmembrane helix</keyword>
<evidence type="ECO:0000256" key="5">
    <source>
        <dbReference type="ARBA" id="ARBA00022692"/>
    </source>
</evidence>
<keyword evidence="6" id="KW-0479">Metal-binding</keyword>
<evidence type="ECO:0000256" key="3">
    <source>
        <dbReference type="ARBA" id="ARBA00022676"/>
    </source>
</evidence>
<evidence type="ECO:0000256" key="6">
    <source>
        <dbReference type="ARBA" id="ARBA00022723"/>
    </source>
</evidence>
<feature type="compositionally biased region" description="Polar residues" evidence="12">
    <location>
        <begin position="865"/>
        <end position="874"/>
    </location>
</feature>
<dbReference type="InterPro" id="IPR017907">
    <property type="entry name" value="Znf_RING_CS"/>
</dbReference>